<protein>
    <recommendedName>
        <fullName evidence="8">Phosphatidic acid phosphatase type 2/haloperoxidase domain-containing protein</fullName>
    </recommendedName>
</protein>
<dbReference type="PANTHER" id="PTHR10165">
    <property type="entry name" value="LIPID PHOSPHATE PHOSPHATASE"/>
    <property type="match status" value="1"/>
</dbReference>
<feature type="transmembrane region" description="Helical" evidence="7">
    <location>
        <begin position="264"/>
        <end position="283"/>
    </location>
</feature>
<feature type="domain" description="Phosphatidic acid phosphatase type 2/haloperoxidase" evidence="8">
    <location>
        <begin position="197"/>
        <end position="374"/>
    </location>
</feature>
<evidence type="ECO:0000256" key="3">
    <source>
        <dbReference type="ARBA" id="ARBA00022692"/>
    </source>
</evidence>
<evidence type="ECO:0000256" key="2">
    <source>
        <dbReference type="ARBA" id="ARBA00008816"/>
    </source>
</evidence>
<feature type="compositionally biased region" description="Low complexity" evidence="6">
    <location>
        <begin position="321"/>
        <end position="331"/>
    </location>
</feature>
<evidence type="ECO:0000256" key="4">
    <source>
        <dbReference type="ARBA" id="ARBA00022989"/>
    </source>
</evidence>
<feature type="transmembrane region" description="Helical" evidence="7">
    <location>
        <begin position="197"/>
        <end position="218"/>
    </location>
</feature>
<feature type="transmembrane region" description="Helical" evidence="7">
    <location>
        <begin position="161"/>
        <end position="185"/>
    </location>
</feature>
<dbReference type="SUPFAM" id="SSF48317">
    <property type="entry name" value="Acid phosphatase/Vanadium-dependent haloperoxidase"/>
    <property type="match status" value="1"/>
</dbReference>
<dbReference type="InterPro" id="IPR000326">
    <property type="entry name" value="PAP2/HPO"/>
</dbReference>
<dbReference type="InterPro" id="IPR036938">
    <property type="entry name" value="PAP2/HPO_sf"/>
</dbReference>
<evidence type="ECO:0000256" key="7">
    <source>
        <dbReference type="SAM" id="Phobius"/>
    </source>
</evidence>
<evidence type="ECO:0000313" key="9">
    <source>
        <dbReference type="EMBL" id="KAJ4373124.1"/>
    </source>
</evidence>
<name>A0A9W9CNH2_9PLEO</name>
<sequence>MITIITPRTSIDPSIRRYQPEEPTMTTEGPLKQAPRAEASSSRRPATNPSVESYHMAILEDIEAQPQAAAPPTNNAPQPSAPRVPIRARLTPGFHAHTRPPFKTWLRHNFSDIATQLLCLLTAFLIYTFVPPLLPRYFPLYAGIERSAWGRTYGQPYRSEYVSTIVSAVVGYAGPAVIMGALCLWGTREFGDGNAALIGLGYALATATLFQSLIKVLIGGLRPHFLSICAPHIPSSTTPNYYTASQVCTGPSDKVKEAQMSFPSGHACAAFAGFGFLALWLNAKFKVFGRGRRGGFPDKYPDPDLNDSKSAAATVQEKGKQQAPQNANANAGEDTVGQWAGGTDRGRGRIPHWKLVLFVTPWCIATLLAGSKIRDG</sequence>
<gene>
    <name evidence="9" type="ORF">N0V83_003415</name>
</gene>
<dbReference type="InterPro" id="IPR043216">
    <property type="entry name" value="PAP-like"/>
</dbReference>
<keyword evidence="4 7" id="KW-1133">Transmembrane helix</keyword>
<proteinExistence type="inferred from homology"/>
<dbReference type="AlphaFoldDB" id="A0A9W9CNH2"/>
<dbReference type="Proteomes" id="UP001140560">
    <property type="component" value="Unassembled WGS sequence"/>
</dbReference>
<evidence type="ECO:0000256" key="6">
    <source>
        <dbReference type="SAM" id="MobiDB-lite"/>
    </source>
</evidence>
<feature type="region of interest" description="Disordered" evidence="6">
    <location>
        <begin position="316"/>
        <end position="343"/>
    </location>
</feature>
<evidence type="ECO:0000259" key="8">
    <source>
        <dbReference type="Pfam" id="PF01569"/>
    </source>
</evidence>
<keyword evidence="5 7" id="KW-0472">Membrane</keyword>
<feature type="compositionally biased region" description="Polar residues" evidence="6">
    <location>
        <begin position="39"/>
        <end position="49"/>
    </location>
</feature>
<reference evidence="9" key="1">
    <citation type="submission" date="2022-10" db="EMBL/GenBank/DDBJ databases">
        <title>Tapping the CABI collections for fungal endophytes: first genome assemblies for Collariella, Neodidymelliopsis, Ascochyta clinopodiicola, Didymella pomorum, Didymosphaeria variabile, Neocosmospora piperis and Neocucurbitaria cava.</title>
        <authorList>
            <person name="Hill R."/>
        </authorList>
    </citation>
    <scope>NUCLEOTIDE SEQUENCE</scope>
    <source>
        <strain evidence="9">IMI 356814</strain>
    </source>
</reference>
<keyword evidence="10" id="KW-1185">Reference proteome</keyword>
<organism evidence="9 10">
    <name type="scientific">Neocucurbitaria cava</name>
    <dbReference type="NCBI Taxonomy" id="798079"/>
    <lineage>
        <taxon>Eukaryota</taxon>
        <taxon>Fungi</taxon>
        <taxon>Dikarya</taxon>
        <taxon>Ascomycota</taxon>
        <taxon>Pezizomycotina</taxon>
        <taxon>Dothideomycetes</taxon>
        <taxon>Pleosporomycetidae</taxon>
        <taxon>Pleosporales</taxon>
        <taxon>Pleosporineae</taxon>
        <taxon>Cucurbitariaceae</taxon>
        <taxon>Neocucurbitaria</taxon>
    </lineage>
</organism>
<feature type="compositionally biased region" description="Polar residues" evidence="6">
    <location>
        <begin position="1"/>
        <end position="12"/>
    </location>
</feature>
<dbReference type="GO" id="GO:0006644">
    <property type="term" value="P:phospholipid metabolic process"/>
    <property type="evidence" value="ECO:0007669"/>
    <property type="project" value="InterPro"/>
</dbReference>
<evidence type="ECO:0000313" key="10">
    <source>
        <dbReference type="Proteomes" id="UP001140560"/>
    </source>
</evidence>
<comment type="caution">
    <text evidence="9">The sequence shown here is derived from an EMBL/GenBank/DDBJ whole genome shotgun (WGS) entry which is preliminary data.</text>
</comment>
<keyword evidence="3 7" id="KW-0812">Transmembrane</keyword>
<dbReference type="PANTHER" id="PTHR10165:SF84">
    <property type="entry name" value="PHOSPHATIDIC ACID PHOSPHATASE BETA"/>
    <property type="match status" value="1"/>
</dbReference>
<accession>A0A9W9CNH2</accession>
<feature type="region of interest" description="Disordered" evidence="6">
    <location>
        <begin position="1"/>
        <end position="49"/>
    </location>
</feature>
<dbReference type="Gene3D" id="1.20.144.10">
    <property type="entry name" value="Phosphatidic acid phosphatase type 2/haloperoxidase"/>
    <property type="match status" value="1"/>
</dbReference>
<dbReference type="GO" id="GO:0046839">
    <property type="term" value="P:phospholipid dephosphorylation"/>
    <property type="evidence" value="ECO:0007669"/>
    <property type="project" value="TreeGrafter"/>
</dbReference>
<dbReference type="Pfam" id="PF01569">
    <property type="entry name" value="PAP2"/>
    <property type="match status" value="1"/>
</dbReference>
<dbReference type="OrthoDB" id="10030083at2759"/>
<evidence type="ECO:0000256" key="1">
    <source>
        <dbReference type="ARBA" id="ARBA00004141"/>
    </source>
</evidence>
<dbReference type="EMBL" id="JAPEUY010000005">
    <property type="protein sequence ID" value="KAJ4373124.1"/>
    <property type="molecule type" value="Genomic_DNA"/>
</dbReference>
<comment type="similarity">
    <text evidence="2">Belongs to the PA-phosphatase related phosphoesterase family.</text>
</comment>
<dbReference type="GO" id="GO:0016020">
    <property type="term" value="C:membrane"/>
    <property type="evidence" value="ECO:0007669"/>
    <property type="project" value="UniProtKB-SubCell"/>
</dbReference>
<comment type="subcellular location">
    <subcellularLocation>
        <location evidence="1">Membrane</location>
        <topology evidence="1">Multi-pass membrane protein</topology>
    </subcellularLocation>
</comment>
<evidence type="ECO:0000256" key="5">
    <source>
        <dbReference type="ARBA" id="ARBA00023136"/>
    </source>
</evidence>
<dbReference type="GO" id="GO:0008195">
    <property type="term" value="F:phosphatidate phosphatase activity"/>
    <property type="evidence" value="ECO:0007669"/>
    <property type="project" value="TreeGrafter"/>
</dbReference>
<feature type="transmembrane region" description="Helical" evidence="7">
    <location>
        <begin position="113"/>
        <end position="130"/>
    </location>
</feature>